<evidence type="ECO:0000313" key="2">
    <source>
        <dbReference type="Proteomes" id="UP000028828"/>
    </source>
</evidence>
<organism evidence="1 2">
    <name type="scientific">Toxoplasma gondii p89</name>
    <dbReference type="NCBI Taxonomy" id="943119"/>
    <lineage>
        <taxon>Eukaryota</taxon>
        <taxon>Sar</taxon>
        <taxon>Alveolata</taxon>
        <taxon>Apicomplexa</taxon>
        <taxon>Conoidasida</taxon>
        <taxon>Coccidia</taxon>
        <taxon>Eucoccidiorida</taxon>
        <taxon>Eimeriorina</taxon>
        <taxon>Sarcocystidae</taxon>
        <taxon>Toxoplasma</taxon>
    </lineage>
</organism>
<dbReference type="EC" id="2.7.11.24" evidence="1"/>
<dbReference type="AlphaFoldDB" id="A0A086JZ09"/>
<accession>A0A086JZ09</accession>
<dbReference type="Proteomes" id="UP000028828">
    <property type="component" value="Unassembled WGS sequence"/>
</dbReference>
<dbReference type="VEuPathDB" id="ToxoDB:TGP89_234970B"/>
<protein>
    <submittedName>
        <fullName evidence="1">Tyrosine kinase-like (TKL) protein</fullName>
        <ecNumber evidence="1">2.7.11.1</ecNumber>
        <ecNumber evidence="1">2.7.11.24</ecNumber>
    </submittedName>
</protein>
<name>A0A086JZ09_TOXGO</name>
<comment type="caution">
    <text evidence="1">The sequence shown here is derived from an EMBL/GenBank/DDBJ whole genome shotgun (WGS) entry which is preliminary data.</text>
</comment>
<gene>
    <name evidence="1" type="ORF">TGP89_234970B</name>
</gene>
<evidence type="ECO:0000313" key="1">
    <source>
        <dbReference type="EMBL" id="KFG37377.1"/>
    </source>
</evidence>
<dbReference type="EMBL" id="AEYI02001445">
    <property type="protein sequence ID" value="KFG37377.1"/>
    <property type="molecule type" value="Genomic_DNA"/>
</dbReference>
<dbReference type="EC" id="2.7.11.1" evidence="1"/>
<keyword evidence="1" id="KW-0418">Kinase</keyword>
<keyword evidence="1" id="KW-0808">Transferase</keyword>
<dbReference type="GO" id="GO:0004707">
    <property type="term" value="F:MAP kinase activity"/>
    <property type="evidence" value="ECO:0007669"/>
    <property type="project" value="UniProtKB-EC"/>
</dbReference>
<proteinExistence type="predicted"/>
<sequence length="174" mass="20074">MKMSLLTRASICWRDSSRTIHRGDRQWKRHCATLSLCSTKSNREGTKSWKTQIQKRQHSLQSSMPVCTLWRDKRSQARLTEKTKKRKDISRRVLQEDLISEVEERQKGSDSGRPSLLQTKQRVMTEGGTKAKMKFAFCCSCPSVLSLLPVSLLLSSRLPLRLLMRDKDTVALPR</sequence>
<reference evidence="1 2" key="1">
    <citation type="submission" date="2014-03" db="EMBL/GenBank/DDBJ databases">
        <authorList>
            <person name="Sibley D."/>
            <person name="Venepally P."/>
            <person name="Karamycheva S."/>
            <person name="Hadjithomas M."/>
            <person name="Khan A."/>
            <person name="Brunk B."/>
            <person name="Roos D."/>
            <person name="Caler E."/>
            <person name="Lorenzi H."/>
        </authorList>
    </citation>
    <scope>NUCLEOTIDE SEQUENCE [LARGE SCALE GENOMIC DNA]</scope>
    <source>
        <strain evidence="2">p89</strain>
    </source>
</reference>